<name>A0A0K0DBQ1_ANGCA</name>
<dbReference type="WBParaSite" id="ACAC_0000787601-mRNA-1">
    <property type="protein sequence ID" value="ACAC_0000787601-mRNA-1"/>
    <property type="gene ID" value="ACAC_0000787601"/>
</dbReference>
<protein>
    <submittedName>
        <fullName evidence="3">Thyroglobulin type-1 domain-containing protein</fullName>
    </submittedName>
</protein>
<keyword evidence="1" id="KW-0732">Signal</keyword>
<feature type="chain" id="PRO_5005326707" evidence="1">
    <location>
        <begin position="19"/>
        <end position="180"/>
    </location>
</feature>
<evidence type="ECO:0000256" key="1">
    <source>
        <dbReference type="SAM" id="SignalP"/>
    </source>
</evidence>
<dbReference type="Proteomes" id="UP000035642">
    <property type="component" value="Unassembled WGS sequence"/>
</dbReference>
<dbReference type="AlphaFoldDB" id="A0A0K0DBQ1"/>
<sequence>MSQFLIFIAVIVINTIDSRIIRQIEEEQSDMAVADWDPTIRNRFESCHSIASFAPTSEQYCKAFNMCCSMLFDPNNGDKCQTNEQRCIPLEDGDADAVCIQRNCTELVTTTTTTTTEAPVSEETSLNIAGSVLEDFLQDIAGRKRIIMNFAATYPGLCLKLYDVSVIEHNPIFIQYPDAN</sequence>
<proteinExistence type="predicted"/>
<keyword evidence="2" id="KW-1185">Reference proteome</keyword>
<evidence type="ECO:0000313" key="2">
    <source>
        <dbReference type="Proteomes" id="UP000035642"/>
    </source>
</evidence>
<accession>A0A0K0DBQ1</accession>
<reference evidence="3" key="2">
    <citation type="submission" date="2017-02" db="UniProtKB">
        <authorList>
            <consortium name="WormBaseParasite"/>
        </authorList>
    </citation>
    <scope>IDENTIFICATION</scope>
</reference>
<feature type="signal peptide" evidence="1">
    <location>
        <begin position="1"/>
        <end position="18"/>
    </location>
</feature>
<organism evidence="2 3">
    <name type="scientific">Angiostrongylus cantonensis</name>
    <name type="common">Rat lungworm</name>
    <dbReference type="NCBI Taxonomy" id="6313"/>
    <lineage>
        <taxon>Eukaryota</taxon>
        <taxon>Metazoa</taxon>
        <taxon>Ecdysozoa</taxon>
        <taxon>Nematoda</taxon>
        <taxon>Chromadorea</taxon>
        <taxon>Rhabditida</taxon>
        <taxon>Rhabditina</taxon>
        <taxon>Rhabditomorpha</taxon>
        <taxon>Strongyloidea</taxon>
        <taxon>Metastrongylidae</taxon>
        <taxon>Angiostrongylus</taxon>
    </lineage>
</organism>
<reference evidence="2" key="1">
    <citation type="submission" date="2012-09" db="EMBL/GenBank/DDBJ databases">
        <authorList>
            <person name="Martin A.A."/>
        </authorList>
    </citation>
    <scope>NUCLEOTIDE SEQUENCE</scope>
</reference>
<evidence type="ECO:0000313" key="3">
    <source>
        <dbReference type="WBParaSite" id="ACAC_0000787601-mRNA-1"/>
    </source>
</evidence>